<accession>A0A0D3GQG8</accession>
<name>A0A0D3GQG8_9ORYZ</name>
<protein>
    <submittedName>
        <fullName evidence="1">Uncharacterized protein</fullName>
    </submittedName>
</protein>
<sequence length="81" mass="9157">MAGKIKQQLGGEMEIDKVRVRDDLEEEEVMSWMGRKLFMYNVTLGLYGLDWSLSISAPLKSRVLLPGNGKPEAIPWYVALS</sequence>
<dbReference type="PaxDb" id="65489-OBART07G12840.1"/>
<dbReference type="HOGENOM" id="CLU_2577646_0_0_1"/>
<dbReference type="Gramene" id="OBART07G12840.1">
    <property type="protein sequence ID" value="OBART07G12840.1"/>
    <property type="gene ID" value="OBART07G12840"/>
</dbReference>
<proteinExistence type="predicted"/>
<keyword evidence="2" id="KW-1185">Reference proteome</keyword>
<reference evidence="1" key="1">
    <citation type="journal article" date="2009" name="Rice">
        <title>De Novo Next Generation Sequencing of Plant Genomes.</title>
        <authorList>
            <person name="Rounsley S."/>
            <person name="Marri P.R."/>
            <person name="Yu Y."/>
            <person name="He R."/>
            <person name="Sisneros N."/>
            <person name="Goicoechea J.L."/>
            <person name="Lee S.J."/>
            <person name="Angelova A."/>
            <person name="Kudrna D."/>
            <person name="Luo M."/>
            <person name="Affourtit J."/>
            <person name="Desany B."/>
            <person name="Knight J."/>
            <person name="Niazi F."/>
            <person name="Egholm M."/>
            <person name="Wing R.A."/>
        </authorList>
    </citation>
    <scope>NUCLEOTIDE SEQUENCE [LARGE SCALE GENOMIC DNA]</scope>
    <source>
        <strain evidence="1">cv. IRGC 105608</strain>
    </source>
</reference>
<dbReference type="EnsemblPlants" id="OBART07G12840.1">
    <property type="protein sequence ID" value="OBART07G12840.1"/>
    <property type="gene ID" value="OBART07G12840"/>
</dbReference>
<reference evidence="1" key="2">
    <citation type="submission" date="2015-03" db="UniProtKB">
        <authorList>
            <consortium name="EnsemblPlants"/>
        </authorList>
    </citation>
    <scope>IDENTIFICATION</scope>
</reference>
<evidence type="ECO:0000313" key="2">
    <source>
        <dbReference type="Proteomes" id="UP000026960"/>
    </source>
</evidence>
<dbReference type="AlphaFoldDB" id="A0A0D3GQG8"/>
<dbReference type="Proteomes" id="UP000026960">
    <property type="component" value="Chromosome 7"/>
</dbReference>
<organism evidence="1">
    <name type="scientific">Oryza barthii</name>
    <dbReference type="NCBI Taxonomy" id="65489"/>
    <lineage>
        <taxon>Eukaryota</taxon>
        <taxon>Viridiplantae</taxon>
        <taxon>Streptophyta</taxon>
        <taxon>Embryophyta</taxon>
        <taxon>Tracheophyta</taxon>
        <taxon>Spermatophyta</taxon>
        <taxon>Magnoliopsida</taxon>
        <taxon>Liliopsida</taxon>
        <taxon>Poales</taxon>
        <taxon>Poaceae</taxon>
        <taxon>BOP clade</taxon>
        <taxon>Oryzoideae</taxon>
        <taxon>Oryzeae</taxon>
        <taxon>Oryzinae</taxon>
        <taxon>Oryza</taxon>
    </lineage>
</organism>
<evidence type="ECO:0000313" key="1">
    <source>
        <dbReference type="EnsemblPlants" id="OBART07G12840.1"/>
    </source>
</evidence>